<protein>
    <submittedName>
        <fullName evidence="1">Uncharacterized protein</fullName>
    </submittedName>
</protein>
<dbReference type="Gene3D" id="3.80.10.10">
    <property type="entry name" value="Ribonuclease Inhibitor"/>
    <property type="match status" value="2"/>
</dbReference>
<dbReference type="InterPro" id="IPR032675">
    <property type="entry name" value="LRR_dom_sf"/>
</dbReference>
<dbReference type="PANTHER" id="PTHR13318">
    <property type="entry name" value="PARTNER OF PAIRED, ISOFORM B-RELATED"/>
    <property type="match status" value="1"/>
</dbReference>
<dbReference type="SUPFAM" id="SSF52047">
    <property type="entry name" value="RNI-like"/>
    <property type="match status" value="2"/>
</dbReference>
<gene>
    <name evidence="1" type="ORF">MAR_036591</name>
</gene>
<evidence type="ECO:0000313" key="2">
    <source>
        <dbReference type="Proteomes" id="UP001164746"/>
    </source>
</evidence>
<dbReference type="Proteomes" id="UP001164746">
    <property type="component" value="Chromosome 13"/>
</dbReference>
<dbReference type="SMART" id="SM00367">
    <property type="entry name" value="LRR_CC"/>
    <property type="match status" value="3"/>
</dbReference>
<sequence>MPTHTPTRSTRPARHFLDLYPTLFYRARSQHDKNTFEGNNMEVQQQALYIRWLIVAIQLATIVAEEEEQEDAQAENKACNPDILHIQHLFRWPFLYNDLLTRLLLGVKCSRWASNIEWHIVIFGTYGNLRSSNAAMEMTEGPDRQGPVEGSVVEGLQPPDRFILDVLKLCPHVAKLDLYMKTITDRAARSAESIRDFEGTRTGNMSVMSVTELVCVVPDPSSLVTLNISGCVNISPSDLQTDLLPKSCRNLSHLGLNMAGLRKLTLDLCPDLVEQELFDPLIYGRSITRLQGLENIVAHNLPPPFANGVGLPCLEELKCLNLCGLHGDVMSKCLGEFQCLTYLEFEHCAFLTQLRVCGWAKIKTVKFIGCCNLKKLDISNVPNLHYLYLKGCSMMDHCSIDAQNLSHLDTSGTNYRHLCVASNKLETLQVNGICTQESHTFSLRCNNLQDLSISKCDRLSDQVVNAVFSGCPNLSFIYILGSLIIRSLTLPASLTKCSLTGHRLLANIHVSPQNRIQHLTLNNLPKFIPSQRAELLRRCEGSLQELEVRAIPGETTLRLTLPELSALTLDQGIHLQSLDISCPKLKSLRIQYCRKLQALTLRGSTVKESLIYRLGQALPSLNTLQLDTCTLTGAPATLNSFCVDGKALFRNDGLTLSVVIARQMI</sequence>
<evidence type="ECO:0000313" key="1">
    <source>
        <dbReference type="EMBL" id="WAR22922.1"/>
    </source>
</evidence>
<dbReference type="InterPro" id="IPR006553">
    <property type="entry name" value="Leu-rich_rpt_Cys-con_subtyp"/>
</dbReference>
<organism evidence="1 2">
    <name type="scientific">Mya arenaria</name>
    <name type="common">Soft-shell clam</name>
    <dbReference type="NCBI Taxonomy" id="6604"/>
    <lineage>
        <taxon>Eukaryota</taxon>
        <taxon>Metazoa</taxon>
        <taxon>Spiralia</taxon>
        <taxon>Lophotrochozoa</taxon>
        <taxon>Mollusca</taxon>
        <taxon>Bivalvia</taxon>
        <taxon>Autobranchia</taxon>
        <taxon>Heteroconchia</taxon>
        <taxon>Euheterodonta</taxon>
        <taxon>Imparidentia</taxon>
        <taxon>Neoheterodontei</taxon>
        <taxon>Myida</taxon>
        <taxon>Myoidea</taxon>
        <taxon>Myidae</taxon>
        <taxon>Mya</taxon>
    </lineage>
</organism>
<name>A0ABY7FMW0_MYAAR</name>
<keyword evidence="2" id="KW-1185">Reference proteome</keyword>
<dbReference type="EMBL" id="CP111024">
    <property type="protein sequence ID" value="WAR22922.1"/>
    <property type="molecule type" value="Genomic_DNA"/>
</dbReference>
<proteinExistence type="predicted"/>
<accession>A0ABY7FMW0</accession>
<reference evidence="1" key="1">
    <citation type="submission" date="2022-11" db="EMBL/GenBank/DDBJ databases">
        <title>Centuries of genome instability and evolution in soft-shell clam transmissible cancer (bioRxiv).</title>
        <authorList>
            <person name="Hart S.F.M."/>
            <person name="Yonemitsu M.A."/>
            <person name="Giersch R.M."/>
            <person name="Beal B.F."/>
            <person name="Arriagada G."/>
            <person name="Davis B.W."/>
            <person name="Ostrander E.A."/>
            <person name="Goff S.P."/>
            <person name="Metzger M.J."/>
        </authorList>
    </citation>
    <scope>NUCLEOTIDE SEQUENCE</scope>
    <source>
        <strain evidence="1">MELC-2E11</strain>
        <tissue evidence="1">Siphon/mantle</tissue>
    </source>
</reference>